<dbReference type="KEGG" id="ehh:EHF_0852"/>
<reference evidence="1 2" key="1">
    <citation type="submission" date="2014-03" db="EMBL/GenBank/DDBJ databases">
        <title>Sequencing and Comparison of Genomes and Transcriptome Profiles of Human Ehrlichiosis Agents.</title>
        <authorList>
            <person name="Lin M."/>
            <person name="Daugherty S.C."/>
            <person name="Nagaraj S."/>
            <person name="Cheng Z."/>
            <person name="Xiong Q."/>
            <person name="Lin F.-Y."/>
            <person name="Sengamalay N."/>
            <person name="Ott S."/>
            <person name="Godinez A."/>
            <person name="Tallon L.J."/>
            <person name="Sadzewicz L."/>
            <person name="Fraser C.M."/>
            <person name="Dunning Hotopp J.C."/>
            <person name="Rikihisa Y."/>
        </authorList>
    </citation>
    <scope>NUCLEOTIDE SEQUENCE [LARGE SCALE GENOMIC DNA]</scope>
    <source>
        <strain evidence="1 2">HF</strain>
    </source>
</reference>
<dbReference type="EMBL" id="CP007474">
    <property type="protein sequence ID" value="AHX04176.1"/>
    <property type="molecule type" value="Genomic_DNA"/>
</dbReference>
<gene>
    <name evidence="1" type="ORF">EHF_0852</name>
</gene>
<dbReference type="STRING" id="391036.EHF_0852"/>
<name>X5GJ41_9RICK</name>
<dbReference type="Proteomes" id="UP000023762">
    <property type="component" value="Chromosome"/>
</dbReference>
<evidence type="ECO:0000313" key="1">
    <source>
        <dbReference type="EMBL" id="AHX04176.1"/>
    </source>
</evidence>
<dbReference type="AlphaFoldDB" id="X5GJ41"/>
<proteinExistence type="predicted"/>
<accession>X5GJ41</accession>
<sequence>MESKATEENMISFSSKNSLSMYAAINIKINTMNVTKINAIFRCCV</sequence>
<keyword evidence="2" id="KW-1185">Reference proteome</keyword>
<organism evidence="1 2">
    <name type="scientific">Ehrlichia japonica</name>
    <dbReference type="NCBI Taxonomy" id="391036"/>
    <lineage>
        <taxon>Bacteria</taxon>
        <taxon>Pseudomonadati</taxon>
        <taxon>Pseudomonadota</taxon>
        <taxon>Alphaproteobacteria</taxon>
        <taxon>Rickettsiales</taxon>
        <taxon>Anaplasmataceae</taxon>
        <taxon>Ehrlichia</taxon>
    </lineage>
</organism>
<evidence type="ECO:0000313" key="2">
    <source>
        <dbReference type="Proteomes" id="UP000023762"/>
    </source>
</evidence>
<dbReference type="HOGENOM" id="CLU_3199209_0_0_5"/>
<protein>
    <submittedName>
        <fullName evidence="1">Uncharacterized protein</fullName>
    </submittedName>
</protein>